<feature type="transmembrane region" description="Helical" evidence="1">
    <location>
        <begin position="169"/>
        <end position="197"/>
    </location>
</feature>
<keyword evidence="1" id="KW-0472">Membrane</keyword>
<protein>
    <submittedName>
        <fullName evidence="2">EpsG family protein</fullName>
    </submittedName>
</protein>
<feature type="transmembrane region" description="Helical" evidence="1">
    <location>
        <begin position="333"/>
        <end position="351"/>
    </location>
</feature>
<dbReference type="InterPro" id="IPR049458">
    <property type="entry name" value="EpsG-like"/>
</dbReference>
<organism evidence="2 3">
    <name type="scientific">Escherichia coli</name>
    <dbReference type="NCBI Taxonomy" id="562"/>
    <lineage>
        <taxon>Bacteria</taxon>
        <taxon>Pseudomonadati</taxon>
        <taxon>Pseudomonadota</taxon>
        <taxon>Gammaproteobacteria</taxon>
        <taxon>Enterobacterales</taxon>
        <taxon>Enterobacteriaceae</taxon>
        <taxon>Escherichia</taxon>
    </lineage>
</organism>
<keyword evidence="1" id="KW-1133">Transmembrane helix</keyword>
<dbReference type="EMBL" id="SQQU01000030">
    <property type="protein sequence ID" value="MQS32307.1"/>
    <property type="molecule type" value="Genomic_DNA"/>
</dbReference>
<feature type="transmembrane region" description="Helical" evidence="1">
    <location>
        <begin position="147"/>
        <end position="163"/>
    </location>
</feature>
<keyword evidence="1" id="KW-0812">Transmembrane</keyword>
<feature type="transmembrane region" description="Helical" evidence="1">
    <location>
        <begin position="37"/>
        <end position="55"/>
    </location>
</feature>
<evidence type="ECO:0000313" key="3">
    <source>
        <dbReference type="Proteomes" id="UP000460351"/>
    </source>
</evidence>
<feature type="transmembrane region" description="Helical" evidence="1">
    <location>
        <begin position="67"/>
        <end position="87"/>
    </location>
</feature>
<evidence type="ECO:0000256" key="1">
    <source>
        <dbReference type="SAM" id="Phobius"/>
    </source>
</evidence>
<feature type="transmembrane region" description="Helical" evidence="1">
    <location>
        <begin position="305"/>
        <end position="327"/>
    </location>
</feature>
<dbReference type="RefSeq" id="WP_001446931.1">
    <property type="nucleotide sequence ID" value="NZ_AP023226.1"/>
</dbReference>
<feature type="transmembrane region" description="Helical" evidence="1">
    <location>
        <begin position="99"/>
        <end position="118"/>
    </location>
</feature>
<sequence>MPLFLTNITLFLYFLISLFLLLLSVVSIICKSKKLDFIVFLIIGIMMVCFYGLRFPGNSDTRMYLQGFDALSGLDSFMWSSGFYVLMKSIKIINNNHDAYIFLSSLYFVLAFMLVGILYCKDRYYKSLFLLTCFYSWSVLDLAVNTYRQGIAIPFIILGVYFLNSKKNILAVVAISIALTIHWGSSVIVALYFIAIYLSKHLRLLKIVTFFTLMLFTLSFFINFEFAGSLSKSSLISSLQVLFVGVDLTSKIDAYLGGGVVGARFYDMPSLQRLYFSGEIYIAILIFSFFFLTRKAKDPIITSGNFVMIYSLFTIVTFYGVVLISMTWFIRNFYWAVPITPVLYVLILQYYEKENVKKHHFLLLLFVIFQIAFSIETFWRAPLIDLVYPY</sequence>
<name>A0AA43UZK0_ECOLX</name>
<feature type="transmembrane region" description="Helical" evidence="1">
    <location>
        <begin position="12"/>
        <end position="30"/>
    </location>
</feature>
<feature type="transmembrane region" description="Helical" evidence="1">
    <location>
        <begin position="363"/>
        <end position="381"/>
    </location>
</feature>
<feature type="transmembrane region" description="Helical" evidence="1">
    <location>
        <begin position="274"/>
        <end position="293"/>
    </location>
</feature>
<comment type="caution">
    <text evidence="2">The sequence shown here is derived from an EMBL/GenBank/DDBJ whole genome shotgun (WGS) entry which is preliminary data.</text>
</comment>
<dbReference type="Proteomes" id="UP000460351">
    <property type="component" value="Unassembled WGS sequence"/>
</dbReference>
<accession>A0AA43UZK0</accession>
<reference evidence="2 3" key="1">
    <citation type="journal article" date="2019" name="Microorganisms">
        <title>Characteristics of Carbapenem-Resistant and Colistin-Resistant Escherichia coli Co-Producing NDM-1 and MCR-1 from Pig Farms in China.</title>
        <authorList>
            <person name="Peng Z."/>
            <person name="Li X."/>
            <person name="Hu Z."/>
            <person name="Li Z."/>
            <person name="Lv Y."/>
            <person name="Lei M."/>
            <person name="Wu B."/>
            <person name="Chen H."/>
            <person name="Wang X."/>
        </authorList>
    </citation>
    <scope>NUCLEOTIDE SEQUENCE [LARGE SCALE GENOMIC DNA]</scope>
    <source>
        <strain evidence="2 3">RXD010</strain>
    </source>
</reference>
<dbReference type="Pfam" id="PF14897">
    <property type="entry name" value="EpsG"/>
    <property type="match status" value="1"/>
</dbReference>
<gene>
    <name evidence="2" type="ORF">E4K51_19545</name>
</gene>
<dbReference type="AlphaFoldDB" id="A0AA43UZK0"/>
<proteinExistence type="predicted"/>
<feature type="transmembrane region" description="Helical" evidence="1">
    <location>
        <begin position="204"/>
        <end position="224"/>
    </location>
</feature>
<evidence type="ECO:0000313" key="2">
    <source>
        <dbReference type="EMBL" id="MQS32307.1"/>
    </source>
</evidence>